<accession>A0A975B8E4</accession>
<dbReference type="SMART" id="SM00748">
    <property type="entry name" value="HEPN"/>
    <property type="match status" value="1"/>
</dbReference>
<dbReference type="AlphaFoldDB" id="A0A975B8E4"/>
<dbReference type="Gene3D" id="1.20.120.330">
    <property type="entry name" value="Nucleotidyltransferases domain 2"/>
    <property type="match status" value="1"/>
</dbReference>
<dbReference type="Pfam" id="PF05168">
    <property type="entry name" value="HEPN"/>
    <property type="match status" value="1"/>
</dbReference>
<dbReference type="PROSITE" id="PS50910">
    <property type="entry name" value="HEPN"/>
    <property type="match status" value="1"/>
</dbReference>
<name>A0A975B8E4_9BACT</name>
<reference evidence="2" key="1">
    <citation type="journal article" date="2021" name="Microb. Physiol.">
        <title>Proteogenomic Insights into the Physiology of Marine, Sulfate-Reducing, Filamentous Desulfonema limicola and Desulfonema magnum.</title>
        <authorList>
            <person name="Schnaars V."/>
            <person name="Wohlbrand L."/>
            <person name="Scheve S."/>
            <person name="Hinrichs C."/>
            <person name="Reinhardt R."/>
            <person name="Rabus R."/>
        </authorList>
    </citation>
    <scope>NUCLEOTIDE SEQUENCE</scope>
    <source>
        <strain evidence="2">5ac10</strain>
    </source>
</reference>
<dbReference type="InterPro" id="IPR007842">
    <property type="entry name" value="HEPN_dom"/>
</dbReference>
<evidence type="ECO:0000313" key="2">
    <source>
        <dbReference type="EMBL" id="QTA80633.1"/>
    </source>
</evidence>
<gene>
    <name evidence="2" type="ORF">dnl_29440</name>
</gene>
<proteinExistence type="predicted"/>
<evidence type="ECO:0000313" key="3">
    <source>
        <dbReference type="Proteomes" id="UP000663720"/>
    </source>
</evidence>
<protein>
    <submittedName>
        <fullName evidence="2">HEPN domain-containing protein</fullName>
    </submittedName>
</protein>
<dbReference type="SUPFAM" id="SSF81593">
    <property type="entry name" value="Nucleotidyltransferase substrate binding subunit/domain"/>
    <property type="match status" value="1"/>
</dbReference>
<sequence>MTDQIDYWKEISDYDIETAEAMLKSRRYLYVGFMSHQSVEKILKACFVKKHGDTAPFSHSLSYIAKQAEIYEYFSEEQKEFIDILEPMNIECRYPTHKEQLLKKV</sequence>
<evidence type="ECO:0000259" key="1">
    <source>
        <dbReference type="PROSITE" id="PS50910"/>
    </source>
</evidence>
<feature type="domain" description="HEPN" evidence="1">
    <location>
        <begin position="9"/>
        <end position="105"/>
    </location>
</feature>
<keyword evidence="3" id="KW-1185">Reference proteome</keyword>
<dbReference type="Proteomes" id="UP000663720">
    <property type="component" value="Chromosome"/>
</dbReference>
<dbReference type="EMBL" id="CP061799">
    <property type="protein sequence ID" value="QTA80633.1"/>
    <property type="molecule type" value="Genomic_DNA"/>
</dbReference>
<organism evidence="2 3">
    <name type="scientific">Desulfonema limicola</name>
    <dbReference type="NCBI Taxonomy" id="45656"/>
    <lineage>
        <taxon>Bacteria</taxon>
        <taxon>Pseudomonadati</taxon>
        <taxon>Thermodesulfobacteriota</taxon>
        <taxon>Desulfobacteria</taxon>
        <taxon>Desulfobacterales</taxon>
        <taxon>Desulfococcaceae</taxon>
        <taxon>Desulfonema</taxon>
    </lineage>
</organism>
<dbReference type="RefSeq" id="WP_207692264.1">
    <property type="nucleotide sequence ID" value="NZ_CP061799.1"/>
</dbReference>
<dbReference type="KEGG" id="dli:dnl_29440"/>